<evidence type="ECO:0000256" key="2">
    <source>
        <dbReference type="SAM" id="SignalP"/>
    </source>
</evidence>
<feature type="signal peptide" evidence="2">
    <location>
        <begin position="1"/>
        <end position="21"/>
    </location>
</feature>
<dbReference type="Proteomes" id="UP000033121">
    <property type="component" value="Unassembled WGS sequence"/>
</dbReference>
<evidence type="ECO:0008006" key="5">
    <source>
        <dbReference type="Google" id="ProtNLM"/>
    </source>
</evidence>
<proteinExistence type="predicted"/>
<name>A0A0E9N609_9BACT</name>
<keyword evidence="2" id="KW-0732">Signal</keyword>
<accession>A0A0E9N609</accession>
<organism evidence="3 4">
    <name type="scientific">Flavihumibacter petaseus NBRC 106054</name>
    <dbReference type="NCBI Taxonomy" id="1220578"/>
    <lineage>
        <taxon>Bacteria</taxon>
        <taxon>Pseudomonadati</taxon>
        <taxon>Bacteroidota</taxon>
        <taxon>Chitinophagia</taxon>
        <taxon>Chitinophagales</taxon>
        <taxon>Chitinophagaceae</taxon>
        <taxon>Flavihumibacter</taxon>
    </lineage>
</organism>
<evidence type="ECO:0000313" key="4">
    <source>
        <dbReference type="Proteomes" id="UP000033121"/>
    </source>
</evidence>
<evidence type="ECO:0000256" key="1">
    <source>
        <dbReference type="SAM" id="MobiDB-lite"/>
    </source>
</evidence>
<dbReference type="PROSITE" id="PS51257">
    <property type="entry name" value="PROKAR_LIPOPROTEIN"/>
    <property type="match status" value="1"/>
</dbReference>
<dbReference type="AlphaFoldDB" id="A0A0E9N609"/>
<comment type="caution">
    <text evidence="3">The sequence shown here is derived from an EMBL/GenBank/DDBJ whole genome shotgun (WGS) entry which is preliminary data.</text>
</comment>
<dbReference type="STRING" id="1220578.FPE01S_04_00330"/>
<evidence type="ECO:0000313" key="3">
    <source>
        <dbReference type="EMBL" id="GAO44790.1"/>
    </source>
</evidence>
<dbReference type="EMBL" id="BBWV01000004">
    <property type="protein sequence ID" value="GAO44790.1"/>
    <property type="molecule type" value="Genomic_DNA"/>
</dbReference>
<dbReference type="Pfam" id="PF16153">
    <property type="entry name" value="DUF4861"/>
    <property type="match status" value="1"/>
</dbReference>
<dbReference type="InterPro" id="IPR032342">
    <property type="entry name" value="DUF4861"/>
</dbReference>
<sequence>MKPLMVVCAALALTGCSNRVARFTVTNPSAYARPDELVVLSRTALSKNGTVGKNFSVVDENSQPVVTQLDDLDQDGQWDEACFLYSFQPNQAVRFSTSNQNTDTAASRAHVRLRKKTGDTAFGPDLPKETMPLHNPPTDFGRQPLPLYLTEGPAWENDKVAFRLYFDTRNGKDIFGKTAPALVMDTVGANLNASYHQLAPWGMDILHAGNSLGAGSLAFTVNGIDSAIRLGGEKVLSETYEKLADGPLRAVFRIVYQFTIKEKPVTITEQISTWGGQYFYQSIVSTAGLPEGVALQTGVANFYENVPAQFIQDSTAAFYSYGRQSENHDNLGMAILVPAATFTAVDSLPKEIVKGKMTYVQKIYDSYIIGQKISDNRPAIYRFCVGWEKSDALFATREGFARYLSREAENFSKPLILTWK</sequence>
<dbReference type="RefSeq" id="WP_052956044.1">
    <property type="nucleotide sequence ID" value="NZ_BBWV01000004.1"/>
</dbReference>
<protein>
    <recommendedName>
        <fullName evidence="5">DUF4861 domain-containing protein</fullName>
    </recommendedName>
</protein>
<feature type="region of interest" description="Disordered" evidence="1">
    <location>
        <begin position="118"/>
        <end position="138"/>
    </location>
</feature>
<feature type="chain" id="PRO_5002429991" description="DUF4861 domain-containing protein" evidence="2">
    <location>
        <begin position="22"/>
        <end position="420"/>
    </location>
</feature>
<reference evidence="3 4" key="1">
    <citation type="submission" date="2015-04" db="EMBL/GenBank/DDBJ databases">
        <title>Whole genome shotgun sequence of Flavihumibacter petaseus NBRC 106054.</title>
        <authorList>
            <person name="Miyazawa S."/>
            <person name="Hosoyama A."/>
            <person name="Hashimoto M."/>
            <person name="Noguchi M."/>
            <person name="Tsuchikane K."/>
            <person name="Ohji S."/>
            <person name="Yamazoe A."/>
            <person name="Ichikawa N."/>
            <person name="Kimura A."/>
            <person name="Fujita N."/>
        </authorList>
    </citation>
    <scope>NUCLEOTIDE SEQUENCE [LARGE SCALE GENOMIC DNA]</scope>
    <source>
        <strain evidence="3 4">NBRC 106054</strain>
    </source>
</reference>
<dbReference type="OrthoDB" id="258246at2"/>
<keyword evidence="4" id="KW-1185">Reference proteome</keyword>
<gene>
    <name evidence="3" type="ORF">FPE01S_04_00330</name>
</gene>